<organism evidence="2 3">
    <name type="scientific">Parabacteroides goldsteinii DSM 19448 = WAL 12034</name>
    <dbReference type="NCBI Taxonomy" id="927665"/>
    <lineage>
        <taxon>Bacteria</taxon>
        <taxon>Pseudomonadati</taxon>
        <taxon>Bacteroidota</taxon>
        <taxon>Bacteroidia</taxon>
        <taxon>Bacteroidales</taxon>
        <taxon>Tannerellaceae</taxon>
        <taxon>Parabacteroides</taxon>
    </lineage>
</organism>
<dbReference type="Pfam" id="PF19867">
    <property type="entry name" value="DUF6340"/>
    <property type="match status" value="1"/>
</dbReference>
<dbReference type="EMBL" id="AQHV01000002">
    <property type="protein sequence ID" value="KKB59511.1"/>
    <property type="molecule type" value="Genomic_DNA"/>
</dbReference>
<keyword evidence="1" id="KW-0732">Signal</keyword>
<name>A0A0F5JNY6_9BACT</name>
<dbReference type="AlphaFoldDB" id="A0A0F5JNY6"/>
<gene>
    <name evidence="2" type="ORF">HMPREF1535_00596</name>
</gene>
<proteinExistence type="predicted"/>
<dbReference type="InterPro" id="IPR045921">
    <property type="entry name" value="DUF6340"/>
</dbReference>
<evidence type="ECO:0008006" key="4">
    <source>
        <dbReference type="Google" id="ProtNLM"/>
    </source>
</evidence>
<dbReference type="PATRIC" id="fig|927665.4.peg.601"/>
<feature type="signal peptide" evidence="1">
    <location>
        <begin position="1"/>
        <end position="22"/>
    </location>
</feature>
<dbReference type="Proteomes" id="UP000033047">
    <property type="component" value="Unassembled WGS sequence"/>
</dbReference>
<feature type="chain" id="PRO_5002489824" description="Tetratricopeptide repeat protein" evidence="1">
    <location>
        <begin position="23"/>
        <end position="343"/>
    </location>
</feature>
<dbReference type="PROSITE" id="PS51257">
    <property type="entry name" value="PROKAR_LIPOPROTEIN"/>
    <property type="match status" value="1"/>
</dbReference>
<protein>
    <recommendedName>
        <fullName evidence="4">Tetratricopeptide repeat protein</fullName>
    </recommendedName>
</protein>
<dbReference type="HOGENOM" id="CLU_066593_0_0_10"/>
<reference evidence="2 3" key="1">
    <citation type="submission" date="2013-04" db="EMBL/GenBank/DDBJ databases">
        <title>The Genome Sequence of Parabacteroides goldsteinii DSM 19448.</title>
        <authorList>
            <consortium name="The Broad Institute Genomics Platform"/>
            <person name="Earl A."/>
            <person name="Ward D."/>
            <person name="Feldgarden M."/>
            <person name="Gevers D."/>
            <person name="Martens E."/>
            <person name="Sakamoto M."/>
            <person name="Benno Y."/>
            <person name="Song Y."/>
            <person name="Liu C."/>
            <person name="Lee J."/>
            <person name="Bolanos M."/>
            <person name="Vaisanen M.L."/>
            <person name="Finegold S.M."/>
            <person name="Walker B."/>
            <person name="Young S."/>
            <person name="Zeng Q."/>
            <person name="Gargeya S."/>
            <person name="Fitzgerald M."/>
            <person name="Haas B."/>
            <person name="Abouelleil A."/>
            <person name="Allen A.W."/>
            <person name="Alvarado L."/>
            <person name="Arachchi H.M."/>
            <person name="Berlin A.M."/>
            <person name="Chapman S.B."/>
            <person name="Gainer-Dewar J."/>
            <person name="Goldberg J."/>
            <person name="Griggs A."/>
            <person name="Gujja S."/>
            <person name="Hansen M."/>
            <person name="Howarth C."/>
            <person name="Imamovic A."/>
            <person name="Ireland A."/>
            <person name="Larimer J."/>
            <person name="McCowan C."/>
            <person name="Murphy C."/>
            <person name="Pearson M."/>
            <person name="Poon T.W."/>
            <person name="Priest M."/>
            <person name="Roberts A."/>
            <person name="Saif S."/>
            <person name="Shea T."/>
            <person name="Sisk P."/>
            <person name="Sykes S."/>
            <person name="Wortman J."/>
            <person name="Nusbaum C."/>
            <person name="Birren B."/>
        </authorList>
    </citation>
    <scope>NUCLEOTIDE SEQUENCE [LARGE SCALE GENOMIC DNA]</scope>
    <source>
        <strain evidence="2 3">DSM 19448</strain>
    </source>
</reference>
<evidence type="ECO:0000256" key="1">
    <source>
        <dbReference type="SAM" id="SignalP"/>
    </source>
</evidence>
<accession>A0A0F5JNY6</accession>
<dbReference type="RefSeq" id="WP_007654585.1">
    <property type="nucleotide sequence ID" value="NZ_KQ033912.1"/>
</dbReference>
<sequence>MRVAYCLLSVCLLASCSSVSYVGIDTYNPAEITFPKSVGKILVVNNAVPQPDDVGCEFSLFGDKVDTCKVKADSALFDVCRGLGRSMADMSYFNDVLLYHDAVRKDDVYYEDKKLTQDQVQALCDETGSDAVISLDRMLFESKKNVVAFAEGYVEGEIQVKMSGVVRGYLPNRPNPLATVYVADSLFFMEDAPNLILLDRYLPSSENALRASAEYIGAKASPNFVPHWNSETRWYYNAMGSRWKEASAYAQSEKWDKAAEHWMHLYEKSSSPKAKAKAASNLALGNEMKTNLDEAYEWANKSYELFKKSEGEDGKNTKLLALYVEVLRNRIRSDKKLNMQFGE</sequence>
<comment type="caution">
    <text evidence="2">The sequence shown here is derived from an EMBL/GenBank/DDBJ whole genome shotgun (WGS) entry which is preliminary data.</text>
</comment>
<evidence type="ECO:0000313" key="2">
    <source>
        <dbReference type="EMBL" id="KKB59511.1"/>
    </source>
</evidence>
<dbReference type="STRING" id="927665.HMPREF1535_00596"/>
<dbReference type="GeneID" id="69981837"/>
<evidence type="ECO:0000313" key="3">
    <source>
        <dbReference type="Proteomes" id="UP000033047"/>
    </source>
</evidence>